<dbReference type="PANTHER" id="PTHR21137:SF35">
    <property type="entry name" value="ODORANT RECEPTOR 19A-RELATED"/>
    <property type="match status" value="1"/>
</dbReference>
<keyword evidence="12" id="KW-1185">Reference proteome</keyword>
<evidence type="ECO:0000256" key="1">
    <source>
        <dbReference type="ARBA" id="ARBA00004651"/>
    </source>
</evidence>
<organism evidence="11 12">
    <name type="scientific">Zophobas morio</name>
    <dbReference type="NCBI Taxonomy" id="2755281"/>
    <lineage>
        <taxon>Eukaryota</taxon>
        <taxon>Metazoa</taxon>
        <taxon>Ecdysozoa</taxon>
        <taxon>Arthropoda</taxon>
        <taxon>Hexapoda</taxon>
        <taxon>Insecta</taxon>
        <taxon>Pterygota</taxon>
        <taxon>Neoptera</taxon>
        <taxon>Endopterygota</taxon>
        <taxon>Coleoptera</taxon>
        <taxon>Polyphaga</taxon>
        <taxon>Cucujiformia</taxon>
        <taxon>Tenebrionidae</taxon>
        <taxon>Zophobas</taxon>
    </lineage>
</organism>
<evidence type="ECO:0000313" key="11">
    <source>
        <dbReference type="EMBL" id="KAJ3663631.1"/>
    </source>
</evidence>
<dbReference type="PANTHER" id="PTHR21137">
    <property type="entry name" value="ODORANT RECEPTOR"/>
    <property type="match status" value="1"/>
</dbReference>
<evidence type="ECO:0000256" key="3">
    <source>
        <dbReference type="ARBA" id="ARBA00022606"/>
    </source>
</evidence>
<evidence type="ECO:0000256" key="10">
    <source>
        <dbReference type="RuleBase" id="RU351113"/>
    </source>
</evidence>
<feature type="transmembrane region" description="Helical" evidence="10">
    <location>
        <begin position="283"/>
        <end position="303"/>
    </location>
</feature>
<keyword evidence="8 10" id="KW-0675">Receptor</keyword>
<comment type="subcellular location">
    <subcellularLocation>
        <location evidence="1 10">Cell membrane</location>
        <topology evidence="1 10">Multi-pass membrane protein</topology>
    </subcellularLocation>
</comment>
<keyword evidence="6 10" id="KW-1133">Transmembrane helix</keyword>
<dbReference type="Pfam" id="PF02949">
    <property type="entry name" value="7tm_6"/>
    <property type="match status" value="1"/>
</dbReference>
<keyword evidence="9 10" id="KW-0807">Transducer</keyword>
<comment type="caution">
    <text evidence="11">The sequence shown here is derived from an EMBL/GenBank/DDBJ whole genome shotgun (WGS) entry which is preliminary data.</text>
</comment>
<dbReference type="GO" id="GO:0005886">
    <property type="term" value="C:plasma membrane"/>
    <property type="evidence" value="ECO:0007669"/>
    <property type="project" value="UniProtKB-SubCell"/>
</dbReference>
<dbReference type="EMBL" id="JALNTZ010000002">
    <property type="protein sequence ID" value="KAJ3663631.1"/>
    <property type="molecule type" value="Genomic_DNA"/>
</dbReference>
<keyword evidence="4 10" id="KW-0812">Transmembrane</keyword>
<dbReference type="GO" id="GO:0007165">
    <property type="term" value="P:signal transduction"/>
    <property type="evidence" value="ECO:0007669"/>
    <property type="project" value="UniProtKB-KW"/>
</dbReference>
<evidence type="ECO:0000256" key="8">
    <source>
        <dbReference type="ARBA" id="ARBA00023170"/>
    </source>
</evidence>
<gene>
    <name evidence="11" type="ORF">Zmor_007873</name>
</gene>
<evidence type="ECO:0000256" key="9">
    <source>
        <dbReference type="ARBA" id="ARBA00023224"/>
    </source>
</evidence>
<feature type="transmembrane region" description="Helical" evidence="10">
    <location>
        <begin position="173"/>
        <end position="193"/>
    </location>
</feature>
<comment type="similarity">
    <text evidence="10">Belongs to the insect chemoreceptor superfamily. Heteromeric odorant receptor channel (TC 1.A.69) family.</text>
</comment>
<feature type="transmembrane region" description="Helical" evidence="10">
    <location>
        <begin position="35"/>
        <end position="61"/>
    </location>
</feature>
<protein>
    <recommendedName>
        <fullName evidence="10">Odorant receptor</fullName>
    </recommendedName>
</protein>
<feature type="transmembrane region" description="Helical" evidence="10">
    <location>
        <begin position="67"/>
        <end position="89"/>
    </location>
</feature>
<dbReference type="GO" id="GO:0004984">
    <property type="term" value="F:olfactory receptor activity"/>
    <property type="evidence" value="ECO:0007669"/>
    <property type="project" value="InterPro"/>
</dbReference>
<dbReference type="AlphaFoldDB" id="A0AA38IYE3"/>
<sequence>MGDYHDWKNTINMNVRFLRIMGLWPKNEIYKPGFYMVYSGLMITLFVVCHTSTQVINIYFVRNKLETVVAIVYIILIEIMAIFKVFFVIKNTKKLKERMSLLKTNWFPRKDHRQKVLIESNIKFWKSVYKMFLATCVLCVMFWLIYPLLDSSEEEKRLPFLAWYPYDYKLSPLYQITYAFQLISSSYLTLVHINVDNVMYTVNIYTKSQFDILSDNLKNFTKTSSDFNKSLIECVLHHKRILRFVEDCKFFNWLFVCHLITSGVSIGITMFQLTMVVPFSSEFWSLCMYEFAITIQIFMYCWYGNEVELRSNLVSYAAFESDWIELPQDVKKNLLIFVLNVIKPTKVSAFNVFYLSLDTFMTILKTAWSYFALLYQINLRNK</sequence>
<evidence type="ECO:0000256" key="4">
    <source>
        <dbReference type="ARBA" id="ARBA00022692"/>
    </source>
</evidence>
<keyword evidence="3 10" id="KW-0716">Sensory transduction</keyword>
<comment type="caution">
    <text evidence="10">Lacks conserved residue(s) required for the propagation of feature annotation.</text>
</comment>
<evidence type="ECO:0000256" key="5">
    <source>
        <dbReference type="ARBA" id="ARBA00022725"/>
    </source>
</evidence>
<evidence type="ECO:0000313" key="12">
    <source>
        <dbReference type="Proteomes" id="UP001168821"/>
    </source>
</evidence>
<keyword evidence="5 10" id="KW-0552">Olfaction</keyword>
<feature type="transmembrane region" description="Helical" evidence="10">
    <location>
        <begin position="250"/>
        <end position="271"/>
    </location>
</feature>
<keyword evidence="7 10" id="KW-0472">Membrane</keyword>
<proteinExistence type="inferred from homology"/>
<reference evidence="11" key="1">
    <citation type="journal article" date="2023" name="G3 (Bethesda)">
        <title>Whole genome assemblies of Zophobas morio and Tenebrio molitor.</title>
        <authorList>
            <person name="Kaur S."/>
            <person name="Stinson S.A."/>
            <person name="diCenzo G.C."/>
        </authorList>
    </citation>
    <scope>NUCLEOTIDE SEQUENCE</scope>
    <source>
        <strain evidence="11">QUZm001</strain>
    </source>
</reference>
<evidence type="ECO:0000256" key="2">
    <source>
        <dbReference type="ARBA" id="ARBA00022475"/>
    </source>
</evidence>
<accession>A0AA38IYE3</accession>
<dbReference type="Proteomes" id="UP001168821">
    <property type="component" value="Unassembled WGS sequence"/>
</dbReference>
<evidence type="ECO:0000256" key="6">
    <source>
        <dbReference type="ARBA" id="ARBA00022989"/>
    </source>
</evidence>
<keyword evidence="2" id="KW-1003">Cell membrane</keyword>
<dbReference type="InterPro" id="IPR004117">
    <property type="entry name" value="7tm6_olfct_rcpt"/>
</dbReference>
<dbReference type="GO" id="GO:0005549">
    <property type="term" value="F:odorant binding"/>
    <property type="evidence" value="ECO:0007669"/>
    <property type="project" value="InterPro"/>
</dbReference>
<name>A0AA38IYE3_9CUCU</name>
<evidence type="ECO:0000256" key="7">
    <source>
        <dbReference type="ARBA" id="ARBA00023136"/>
    </source>
</evidence>
<feature type="transmembrane region" description="Helical" evidence="10">
    <location>
        <begin position="131"/>
        <end position="149"/>
    </location>
</feature>